<feature type="compositionally biased region" description="Basic and acidic residues" evidence="8">
    <location>
        <begin position="44"/>
        <end position="56"/>
    </location>
</feature>
<evidence type="ECO:0000256" key="1">
    <source>
        <dbReference type="ARBA" id="ARBA00004173"/>
    </source>
</evidence>
<keyword evidence="5" id="KW-0496">Mitochondrion</keyword>
<dbReference type="OrthoDB" id="274828at2759"/>
<comment type="subcellular location">
    <subcellularLocation>
        <location evidence="1">Mitochondrion</location>
    </subcellularLocation>
</comment>
<evidence type="ECO:0000256" key="7">
    <source>
        <dbReference type="ARBA" id="ARBA00035140"/>
    </source>
</evidence>
<feature type="region of interest" description="Disordered" evidence="8">
    <location>
        <begin position="36"/>
        <end position="60"/>
    </location>
</feature>
<dbReference type="GO" id="GO:0003735">
    <property type="term" value="F:structural constituent of ribosome"/>
    <property type="evidence" value="ECO:0007669"/>
    <property type="project" value="TreeGrafter"/>
</dbReference>
<dbReference type="InterPro" id="IPR027417">
    <property type="entry name" value="P-loop_NTPase"/>
</dbReference>
<sequence length="449" mass="49231">MSVFVRRHVVASTFASTSRTTTPCVTARGYASARKMAKNQVKGGVKESEPEPERKAGGGKRVGTFMPLSAAQLKHPLTTVPSKLEESPIFSAGALTRTSVGKVMQFSKPQNGVLKAYGVPKNLVVEFRVLSSPYSVVRDVTISTAELLEAASSKPSSETRAVITGQAGSGKSFLLLQSVEYCVSKGWIVLYVPRAINLVNSSTPHVYDERTRTYLQPEFTFELLRRFEQVNASAMKQIQITRPFAKGNKKLASGAQLSELIKLGTSDKTLAPAVFDAVLHEVARQTQRPVLLAVDDFQALYCKTTYRDTQFQGIKSYHLSLPRVLLEYAGGMRNFAKGAVLGAISNSSTEYQPCVELREALGLSHPLPVSPYLRRSPELVAYAKGLRNIAVPDTFQVSEAAALFNLWGQDHALHHRPTDEVFLTMFTAASGNPRNFVWREMLSSLSLSP</sequence>
<evidence type="ECO:0000256" key="6">
    <source>
        <dbReference type="ARBA" id="ARBA00023274"/>
    </source>
</evidence>
<evidence type="ECO:0000256" key="8">
    <source>
        <dbReference type="SAM" id="MobiDB-lite"/>
    </source>
</evidence>
<dbReference type="STRING" id="745531.A0A0C3S233"/>
<protein>
    <recommendedName>
        <fullName evidence="7">Small ribosomal subunit protein mS29</fullName>
    </recommendedName>
</protein>
<proteinExistence type="inferred from homology"/>
<gene>
    <name evidence="9" type="ORF">PHLGIDRAFT_94600</name>
</gene>
<dbReference type="Pfam" id="PF10236">
    <property type="entry name" value="DAP3"/>
    <property type="match status" value="1"/>
</dbReference>
<keyword evidence="3" id="KW-0809">Transit peptide</keyword>
<evidence type="ECO:0000256" key="2">
    <source>
        <dbReference type="ARBA" id="ARBA00009863"/>
    </source>
</evidence>
<keyword evidence="10" id="KW-1185">Reference proteome</keyword>
<dbReference type="Gene3D" id="3.40.50.300">
    <property type="entry name" value="P-loop containing nucleotide triphosphate hydrolases"/>
    <property type="match status" value="1"/>
</dbReference>
<reference evidence="9 10" key="1">
    <citation type="journal article" date="2014" name="PLoS Genet.">
        <title>Analysis of the Phlebiopsis gigantea genome, transcriptome and secretome provides insight into its pioneer colonization strategies of wood.</title>
        <authorList>
            <person name="Hori C."/>
            <person name="Ishida T."/>
            <person name="Igarashi K."/>
            <person name="Samejima M."/>
            <person name="Suzuki H."/>
            <person name="Master E."/>
            <person name="Ferreira P."/>
            <person name="Ruiz-Duenas F.J."/>
            <person name="Held B."/>
            <person name="Canessa P."/>
            <person name="Larrondo L.F."/>
            <person name="Schmoll M."/>
            <person name="Druzhinina I.S."/>
            <person name="Kubicek C.P."/>
            <person name="Gaskell J.A."/>
            <person name="Kersten P."/>
            <person name="St John F."/>
            <person name="Glasner J."/>
            <person name="Sabat G."/>
            <person name="Splinter BonDurant S."/>
            <person name="Syed K."/>
            <person name="Yadav J."/>
            <person name="Mgbeahuruike A.C."/>
            <person name="Kovalchuk A."/>
            <person name="Asiegbu F.O."/>
            <person name="Lackner G."/>
            <person name="Hoffmeister D."/>
            <person name="Rencoret J."/>
            <person name="Gutierrez A."/>
            <person name="Sun H."/>
            <person name="Lindquist E."/>
            <person name="Barry K."/>
            <person name="Riley R."/>
            <person name="Grigoriev I.V."/>
            <person name="Henrissat B."/>
            <person name="Kues U."/>
            <person name="Berka R.M."/>
            <person name="Martinez A.T."/>
            <person name="Covert S.F."/>
            <person name="Blanchette R.A."/>
            <person name="Cullen D."/>
        </authorList>
    </citation>
    <scope>NUCLEOTIDE SEQUENCE [LARGE SCALE GENOMIC DNA]</scope>
    <source>
        <strain evidence="9 10">11061_1 CR5-6</strain>
    </source>
</reference>
<keyword evidence="4" id="KW-0689">Ribosomal protein</keyword>
<evidence type="ECO:0000313" key="9">
    <source>
        <dbReference type="EMBL" id="KIP03577.1"/>
    </source>
</evidence>
<dbReference type="InterPro" id="IPR019368">
    <property type="entry name" value="Ribosomal_mS29"/>
</dbReference>
<organism evidence="9 10">
    <name type="scientific">Phlebiopsis gigantea (strain 11061_1 CR5-6)</name>
    <name type="common">White-rot fungus</name>
    <name type="synonym">Peniophora gigantea</name>
    <dbReference type="NCBI Taxonomy" id="745531"/>
    <lineage>
        <taxon>Eukaryota</taxon>
        <taxon>Fungi</taxon>
        <taxon>Dikarya</taxon>
        <taxon>Basidiomycota</taxon>
        <taxon>Agaricomycotina</taxon>
        <taxon>Agaricomycetes</taxon>
        <taxon>Polyporales</taxon>
        <taxon>Phanerochaetaceae</taxon>
        <taxon>Phlebiopsis</taxon>
    </lineage>
</organism>
<keyword evidence="6" id="KW-0687">Ribonucleoprotein</keyword>
<dbReference type="Proteomes" id="UP000053257">
    <property type="component" value="Unassembled WGS sequence"/>
</dbReference>
<evidence type="ECO:0000256" key="4">
    <source>
        <dbReference type="ARBA" id="ARBA00022980"/>
    </source>
</evidence>
<accession>A0A0C3S233</accession>
<dbReference type="AlphaFoldDB" id="A0A0C3S233"/>
<dbReference type="SUPFAM" id="SSF52540">
    <property type="entry name" value="P-loop containing nucleoside triphosphate hydrolases"/>
    <property type="match status" value="1"/>
</dbReference>
<comment type="similarity">
    <text evidence="2">Belongs to the mitochondrion-specific ribosomal protein mS29 family.</text>
</comment>
<dbReference type="HOGENOM" id="CLU_042567_0_1_1"/>
<dbReference type="PANTHER" id="PTHR12810">
    <property type="entry name" value="MITOCHONDRIAL 28S RIBOSOMAL PROTEIN S29"/>
    <property type="match status" value="1"/>
</dbReference>
<name>A0A0C3S233_PHLG1</name>
<dbReference type="EMBL" id="KN840609">
    <property type="protein sequence ID" value="KIP03577.1"/>
    <property type="molecule type" value="Genomic_DNA"/>
</dbReference>
<evidence type="ECO:0000256" key="3">
    <source>
        <dbReference type="ARBA" id="ARBA00022946"/>
    </source>
</evidence>
<evidence type="ECO:0000313" key="10">
    <source>
        <dbReference type="Proteomes" id="UP000053257"/>
    </source>
</evidence>
<dbReference type="GO" id="GO:0005763">
    <property type="term" value="C:mitochondrial small ribosomal subunit"/>
    <property type="evidence" value="ECO:0007669"/>
    <property type="project" value="TreeGrafter"/>
</dbReference>
<evidence type="ECO:0000256" key="5">
    <source>
        <dbReference type="ARBA" id="ARBA00023128"/>
    </source>
</evidence>
<dbReference type="PANTHER" id="PTHR12810:SF0">
    <property type="entry name" value="SMALL RIBOSOMAL SUBUNIT PROTEIN MS29"/>
    <property type="match status" value="1"/>
</dbReference>